<dbReference type="InterPro" id="IPR028976">
    <property type="entry name" value="CheC-like_sf"/>
</dbReference>
<sequence>MQPSAIDPVASEQVDESTVTIEEIAQMVDDLFTAMLELDVNASPIEPPEVTDETLSATVQISGDRNAIIQVFASHDLATKIATAMFAIEANELSEEEILDALGEVVNVIGGNVKGIFDQECALSLPCVGPVPQPLPENALTTAFELEGEPITVLFKDRT</sequence>
<dbReference type="InterPro" id="IPR038756">
    <property type="entry name" value="CheX-like"/>
</dbReference>
<evidence type="ECO:0000259" key="2">
    <source>
        <dbReference type="Pfam" id="PF13690"/>
    </source>
</evidence>
<gene>
    <name evidence="3" type="ORF">QTN89_01420</name>
</gene>
<dbReference type="Gene3D" id="3.40.1550.10">
    <property type="entry name" value="CheC-like"/>
    <property type="match status" value="1"/>
</dbReference>
<proteinExistence type="predicted"/>
<keyword evidence="4" id="KW-1185">Reference proteome</keyword>
<organism evidence="3 4">
    <name type="scientific">Roseiconus lacunae</name>
    <dbReference type="NCBI Taxonomy" id="2605694"/>
    <lineage>
        <taxon>Bacteria</taxon>
        <taxon>Pseudomonadati</taxon>
        <taxon>Planctomycetota</taxon>
        <taxon>Planctomycetia</taxon>
        <taxon>Pirellulales</taxon>
        <taxon>Pirellulaceae</taxon>
        <taxon>Roseiconus</taxon>
    </lineage>
</organism>
<dbReference type="Pfam" id="PF13690">
    <property type="entry name" value="CheX"/>
    <property type="match status" value="1"/>
</dbReference>
<evidence type="ECO:0000313" key="4">
    <source>
        <dbReference type="Proteomes" id="UP001239462"/>
    </source>
</evidence>
<evidence type="ECO:0000313" key="3">
    <source>
        <dbReference type="EMBL" id="MDM4014069.1"/>
    </source>
</evidence>
<feature type="domain" description="Chemotaxis phosphatase CheX-like" evidence="2">
    <location>
        <begin position="56"/>
        <end position="128"/>
    </location>
</feature>
<evidence type="ECO:0000256" key="1">
    <source>
        <dbReference type="ARBA" id="ARBA00022500"/>
    </source>
</evidence>
<reference evidence="3 4" key="1">
    <citation type="submission" date="2023-06" db="EMBL/GenBank/DDBJ databases">
        <title>Roseiconus lacunae JC819 isolated from Gulf of Mannar region, Tamil Nadu.</title>
        <authorList>
            <person name="Pk S."/>
            <person name="Ch S."/>
            <person name="Ch V.R."/>
        </authorList>
    </citation>
    <scope>NUCLEOTIDE SEQUENCE [LARGE SCALE GENOMIC DNA]</scope>
    <source>
        <strain evidence="3 4">JC819</strain>
    </source>
</reference>
<dbReference type="Proteomes" id="UP001239462">
    <property type="component" value="Unassembled WGS sequence"/>
</dbReference>
<comment type="caution">
    <text evidence="3">The sequence shown here is derived from an EMBL/GenBank/DDBJ whole genome shotgun (WGS) entry which is preliminary data.</text>
</comment>
<dbReference type="RefSeq" id="WP_289161807.1">
    <property type="nucleotide sequence ID" value="NZ_JASZZN010000001.1"/>
</dbReference>
<dbReference type="SUPFAM" id="SSF103039">
    <property type="entry name" value="CheC-like"/>
    <property type="match status" value="1"/>
</dbReference>
<dbReference type="PANTHER" id="PTHR39452:SF1">
    <property type="entry name" value="CHEY-P PHOSPHATASE CHEX"/>
    <property type="match status" value="1"/>
</dbReference>
<name>A0ABT7PC53_9BACT</name>
<dbReference type="InterPro" id="IPR028051">
    <property type="entry name" value="CheX-like_dom"/>
</dbReference>
<accession>A0ABT7PC53</accession>
<keyword evidence="1" id="KW-0145">Chemotaxis</keyword>
<dbReference type="PANTHER" id="PTHR39452">
    <property type="entry name" value="CHEY-P PHOSPHATASE CHEX"/>
    <property type="match status" value="1"/>
</dbReference>
<protein>
    <submittedName>
        <fullName evidence="3">Chemotaxis protein CheX</fullName>
    </submittedName>
</protein>
<dbReference type="EMBL" id="JASZZN010000001">
    <property type="protein sequence ID" value="MDM4014069.1"/>
    <property type="molecule type" value="Genomic_DNA"/>
</dbReference>